<proteinExistence type="predicted"/>
<name>A0A2S6N1R8_RHOGL</name>
<dbReference type="OrthoDB" id="9854727at2"/>
<dbReference type="AlphaFoldDB" id="A0A2S6N1R8"/>
<comment type="caution">
    <text evidence="1">The sequence shown here is derived from an EMBL/GenBank/DDBJ whole genome shotgun (WGS) entry which is preliminary data.</text>
</comment>
<dbReference type="RefSeq" id="WP_104521335.1">
    <property type="nucleotide sequence ID" value="NZ_NHRY01000241.1"/>
</dbReference>
<dbReference type="Proteomes" id="UP000239724">
    <property type="component" value="Unassembled WGS sequence"/>
</dbReference>
<keyword evidence="2" id="KW-1185">Reference proteome</keyword>
<accession>A0A2S6N1R8</accession>
<organism evidence="1 2">
    <name type="scientific">Rhodopila globiformis</name>
    <name type="common">Rhodopseudomonas globiformis</name>
    <dbReference type="NCBI Taxonomy" id="1071"/>
    <lineage>
        <taxon>Bacteria</taxon>
        <taxon>Pseudomonadati</taxon>
        <taxon>Pseudomonadota</taxon>
        <taxon>Alphaproteobacteria</taxon>
        <taxon>Acetobacterales</taxon>
        <taxon>Acetobacteraceae</taxon>
        <taxon>Rhodopila</taxon>
    </lineage>
</organism>
<evidence type="ECO:0000313" key="1">
    <source>
        <dbReference type="EMBL" id="PPQ28549.1"/>
    </source>
</evidence>
<dbReference type="EMBL" id="NHRY01000241">
    <property type="protein sequence ID" value="PPQ28549.1"/>
    <property type="molecule type" value="Genomic_DNA"/>
</dbReference>
<protein>
    <submittedName>
        <fullName evidence="1">Uncharacterized protein</fullName>
    </submittedName>
</protein>
<sequence length="100" mass="11500">MQLRRATILSPTGLSFEIPDLLMVQAWADFHGLRMEVELDAGTDAEEYEELIGLYYGTSQYRRWMIWRSCDGIVVQPMMGRPMLFDTMAVALEVLIPARD</sequence>
<gene>
    <name evidence="1" type="ORF">CCS01_23905</name>
</gene>
<reference evidence="1 2" key="1">
    <citation type="journal article" date="2018" name="Arch. Microbiol.">
        <title>New insights into the metabolic potential of the phototrophic purple bacterium Rhodopila globiformis DSM 161(T) from its draft genome sequence and evidence for a vanadium-dependent nitrogenase.</title>
        <authorList>
            <person name="Imhoff J.F."/>
            <person name="Rahn T."/>
            <person name="Kunzel S."/>
            <person name="Neulinger S.C."/>
        </authorList>
    </citation>
    <scope>NUCLEOTIDE SEQUENCE [LARGE SCALE GENOMIC DNA]</scope>
    <source>
        <strain evidence="1 2">DSM 161</strain>
    </source>
</reference>
<evidence type="ECO:0000313" key="2">
    <source>
        <dbReference type="Proteomes" id="UP000239724"/>
    </source>
</evidence>